<dbReference type="Proteomes" id="UP000466785">
    <property type="component" value="Chromosome"/>
</dbReference>
<feature type="chain" id="PRO_5039608411" description="Secreted protein" evidence="1">
    <location>
        <begin position="29"/>
        <end position="337"/>
    </location>
</feature>
<keyword evidence="3" id="KW-1185">Reference proteome</keyword>
<reference evidence="2 3" key="1">
    <citation type="journal article" date="2019" name="Emerg. Microbes Infect.">
        <title>Comprehensive subspecies identification of 175 nontuberculous mycobacteria species based on 7547 genomic profiles.</title>
        <authorList>
            <person name="Matsumoto Y."/>
            <person name="Kinjo T."/>
            <person name="Motooka D."/>
            <person name="Nabeya D."/>
            <person name="Jung N."/>
            <person name="Uechi K."/>
            <person name="Horii T."/>
            <person name="Iida T."/>
            <person name="Fujita J."/>
            <person name="Nakamura S."/>
        </authorList>
    </citation>
    <scope>NUCLEOTIDE SEQUENCE [LARGE SCALE GENOMIC DNA]</scope>
    <source>
        <strain evidence="2 3">JCM 12603</strain>
    </source>
</reference>
<protein>
    <recommendedName>
        <fullName evidence="4">Secreted protein</fullName>
    </recommendedName>
</protein>
<dbReference type="InterPro" id="IPR053145">
    <property type="entry name" value="AB_hydrolase_Est10"/>
</dbReference>
<dbReference type="PANTHER" id="PTHR43265:SF1">
    <property type="entry name" value="ESTERASE ESTD"/>
    <property type="match status" value="1"/>
</dbReference>
<proteinExistence type="predicted"/>
<dbReference type="PROSITE" id="PS51257">
    <property type="entry name" value="PROKAR_LIPOPROTEIN"/>
    <property type="match status" value="1"/>
</dbReference>
<dbReference type="RefSeq" id="WP_163672606.1">
    <property type="nucleotide sequence ID" value="NZ_AP022570.1"/>
</dbReference>
<dbReference type="SUPFAM" id="SSF53474">
    <property type="entry name" value="alpha/beta-Hydrolases"/>
    <property type="match status" value="1"/>
</dbReference>
<dbReference type="Gene3D" id="3.40.50.1820">
    <property type="entry name" value="alpha/beta hydrolase"/>
    <property type="match status" value="1"/>
</dbReference>
<name>A0A6N4V5L2_9MYCO</name>
<organism evidence="2 3">
    <name type="scientific">Mycolicibacterium poriferae</name>
    <dbReference type="NCBI Taxonomy" id="39694"/>
    <lineage>
        <taxon>Bacteria</taxon>
        <taxon>Bacillati</taxon>
        <taxon>Actinomycetota</taxon>
        <taxon>Actinomycetes</taxon>
        <taxon>Mycobacteriales</taxon>
        <taxon>Mycobacteriaceae</taxon>
        <taxon>Mycolicibacterium</taxon>
    </lineage>
</organism>
<feature type="signal peptide" evidence="1">
    <location>
        <begin position="1"/>
        <end position="28"/>
    </location>
</feature>
<dbReference type="GO" id="GO:0052689">
    <property type="term" value="F:carboxylic ester hydrolase activity"/>
    <property type="evidence" value="ECO:0007669"/>
    <property type="project" value="TreeGrafter"/>
</dbReference>
<dbReference type="InterPro" id="IPR029058">
    <property type="entry name" value="AB_hydrolase_fold"/>
</dbReference>
<dbReference type="PANTHER" id="PTHR43265">
    <property type="entry name" value="ESTERASE ESTD"/>
    <property type="match status" value="1"/>
</dbReference>
<evidence type="ECO:0008006" key="4">
    <source>
        <dbReference type="Google" id="ProtNLM"/>
    </source>
</evidence>
<evidence type="ECO:0000256" key="1">
    <source>
        <dbReference type="SAM" id="SignalP"/>
    </source>
</evidence>
<evidence type="ECO:0000313" key="3">
    <source>
        <dbReference type="Proteomes" id="UP000466785"/>
    </source>
</evidence>
<keyword evidence="1" id="KW-0732">Signal</keyword>
<sequence>MTRFKVAAALLLSLVLALSAGCSSDASGGDAAPTWVDEEVTFEADGLTLHGTYRHRDDDQSGPAALLISESGNTDRNGDNLVAGPIGNMRQLAELLSERGVASLRYDKVGTGRTGLGPYEANPNDVVSAVYTTGAKSAIRFLADRPDVDQDRLSVYALGEGTVHAMTLAGDTSPGAPTVHSLGLFQPLPGRYLDIISNRVKADGSPETIAAWEAAVEQVRADGTAPAELPDGLGAILNPGNVKAVAEADKIDPLALAAAIPAGTPVLVTCSDSDNQALCSAVQPLVDALGHTDLTLVELDGVNHVLRDDPTDNIANYASGKPLSPQVVSALDEFVTK</sequence>
<accession>A0A6N4V5L2</accession>
<dbReference type="KEGG" id="mpof:MPOR_07250"/>
<dbReference type="EMBL" id="AP022570">
    <property type="protein sequence ID" value="BBX49699.1"/>
    <property type="molecule type" value="Genomic_DNA"/>
</dbReference>
<gene>
    <name evidence="2" type="ORF">MPOR_07250</name>
</gene>
<evidence type="ECO:0000313" key="2">
    <source>
        <dbReference type="EMBL" id="BBX49699.1"/>
    </source>
</evidence>
<dbReference type="AlphaFoldDB" id="A0A6N4V5L2"/>